<keyword evidence="2" id="KW-0732">Signal</keyword>
<dbReference type="STRING" id="446470.Snas_2254"/>
<name>D3Q3A2_STANL</name>
<dbReference type="eggNOG" id="COG2267">
    <property type="taxonomic scope" value="Bacteria"/>
</dbReference>
<dbReference type="AlphaFoldDB" id="D3Q3A2"/>
<dbReference type="RefSeq" id="WP_013017514.1">
    <property type="nucleotide sequence ID" value="NC_013947.1"/>
</dbReference>
<evidence type="ECO:0000256" key="3">
    <source>
        <dbReference type="ARBA" id="ARBA00022801"/>
    </source>
</evidence>
<dbReference type="KEGG" id="sna:Snas_2254"/>
<dbReference type="GO" id="GO:0016787">
    <property type="term" value="F:hydrolase activity"/>
    <property type="evidence" value="ECO:0007669"/>
    <property type="project" value="UniProtKB-KW"/>
</dbReference>
<dbReference type="PANTHER" id="PTHR43248">
    <property type="entry name" value="2-SUCCINYL-6-HYDROXY-2,4-CYCLOHEXADIENE-1-CARBOXYLATE SYNTHASE"/>
    <property type="match status" value="1"/>
</dbReference>
<gene>
    <name evidence="6" type="ordered locus">Snas_2254</name>
</gene>
<dbReference type="OrthoDB" id="3930934at2"/>
<dbReference type="InterPro" id="IPR029058">
    <property type="entry name" value="AB_hydrolase_fold"/>
</dbReference>
<dbReference type="InterPro" id="IPR013595">
    <property type="entry name" value="Pept_S33_TAP-like_C"/>
</dbReference>
<reference evidence="6 7" key="1">
    <citation type="journal article" date="2009" name="Stand. Genomic Sci.">
        <title>Complete genome sequence of Stackebrandtia nassauensis type strain (LLR-40K-21).</title>
        <authorList>
            <person name="Munk C."/>
            <person name="Lapidus A."/>
            <person name="Copeland A."/>
            <person name="Jando M."/>
            <person name="Mayilraj S."/>
            <person name="Glavina Del Rio T."/>
            <person name="Nolan M."/>
            <person name="Chen F."/>
            <person name="Lucas S."/>
            <person name="Tice H."/>
            <person name="Cheng J.F."/>
            <person name="Han C."/>
            <person name="Detter J.C."/>
            <person name="Bruce D."/>
            <person name="Goodwin L."/>
            <person name="Chain P."/>
            <person name="Pitluck S."/>
            <person name="Goker M."/>
            <person name="Ovchinikova G."/>
            <person name="Pati A."/>
            <person name="Ivanova N."/>
            <person name="Mavromatis K."/>
            <person name="Chen A."/>
            <person name="Palaniappan K."/>
            <person name="Land M."/>
            <person name="Hauser L."/>
            <person name="Chang Y.J."/>
            <person name="Jeffries C.D."/>
            <person name="Bristow J."/>
            <person name="Eisen J.A."/>
            <person name="Markowitz V."/>
            <person name="Hugenholtz P."/>
            <person name="Kyrpides N.C."/>
            <person name="Klenk H.P."/>
        </authorList>
    </citation>
    <scope>NUCLEOTIDE SEQUENCE [LARGE SCALE GENOMIC DNA]</scope>
    <source>
        <strain evidence="7">DSM 44728 / CIP 108903 / NRRL B-16338 / NBRC 102104 / LLR-40K-21</strain>
    </source>
</reference>
<dbReference type="Pfam" id="PF08386">
    <property type="entry name" value="Abhydrolase_4"/>
    <property type="match status" value="1"/>
</dbReference>
<evidence type="ECO:0000259" key="5">
    <source>
        <dbReference type="Pfam" id="PF08386"/>
    </source>
</evidence>
<organism evidence="6 7">
    <name type="scientific">Stackebrandtia nassauensis (strain DSM 44728 / CIP 108903 / NRRL B-16338 / NBRC 102104 / LLR-40K-21)</name>
    <dbReference type="NCBI Taxonomy" id="446470"/>
    <lineage>
        <taxon>Bacteria</taxon>
        <taxon>Bacillati</taxon>
        <taxon>Actinomycetota</taxon>
        <taxon>Actinomycetes</taxon>
        <taxon>Glycomycetales</taxon>
        <taxon>Glycomycetaceae</taxon>
        <taxon>Stackebrandtia</taxon>
    </lineage>
</organism>
<dbReference type="Proteomes" id="UP000000844">
    <property type="component" value="Chromosome"/>
</dbReference>
<dbReference type="PANTHER" id="PTHR43248:SF29">
    <property type="entry name" value="TRIPEPTIDYL AMINOPEPTIDASE"/>
    <property type="match status" value="1"/>
</dbReference>
<proteinExistence type="inferred from homology"/>
<dbReference type="HOGENOM" id="CLU_013364_3_1_11"/>
<dbReference type="InterPro" id="IPR051601">
    <property type="entry name" value="Serine_prot/Carboxylest_S33"/>
</dbReference>
<sequence>MRNPFTKRISLAATAVVVAAVAAVYFVSGAEGASVSSLDWKPCQDNDKADCASVTVPIDWSKRQSGTVDVAVARREATDPKHRIGTLVYVPAGPGSSGVEAITDDEFFTMLITSPIAERFDVIGLDPRGVKRSHPVTCAKDLVDKVDAVVPPTREGYDARLKGNAALMDDCRDRTGPLFDHLDSVSVAKDIEALRSALGEESVNLYALSYGTLPAQMYAEQFPDRLRGTVLDSNMDHSLNTKDVMVTGAEATQDAFDDLVSWCRDDEECSLHGKDVRAMLADLYAKAEAGDLTEPGDADTPVTVANLISGIVSPLAVTDRGKAADRIAALTTGKGKAAPTEQADGEVMPLPITMQCADFPRGIADYDAFRDAWDASEKAAPDVHFSPLNWSVPQNCLNWDAGADNPRHRLDVRGAEPVLVLGSRFDTQTPYSWSANVASQIDGAVLATYEGPGHGVYQRTDCTRRLVERYLIRGETPRDGVSCPAA</sequence>
<keyword evidence="7" id="KW-1185">Reference proteome</keyword>
<dbReference type="eggNOG" id="COG0596">
    <property type="taxonomic scope" value="Bacteria"/>
</dbReference>
<comment type="similarity">
    <text evidence="1">Belongs to the peptidase S33 family.</text>
</comment>
<dbReference type="SUPFAM" id="SSF53474">
    <property type="entry name" value="alpha/beta-Hydrolases"/>
    <property type="match status" value="1"/>
</dbReference>
<dbReference type="InterPro" id="IPR000073">
    <property type="entry name" value="AB_hydrolase_1"/>
</dbReference>
<evidence type="ECO:0000313" key="7">
    <source>
        <dbReference type="Proteomes" id="UP000000844"/>
    </source>
</evidence>
<evidence type="ECO:0000259" key="4">
    <source>
        <dbReference type="Pfam" id="PF00561"/>
    </source>
</evidence>
<feature type="domain" description="AB hydrolase-1" evidence="4">
    <location>
        <begin position="86"/>
        <end position="278"/>
    </location>
</feature>
<evidence type="ECO:0000256" key="2">
    <source>
        <dbReference type="ARBA" id="ARBA00022729"/>
    </source>
</evidence>
<dbReference type="EMBL" id="CP001778">
    <property type="protein sequence ID" value="ADD41943.1"/>
    <property type="molecule type" value="Genomic_DNA"/>
</dbReference>
<keyword evidence="3" id="KW-0378">Hydrolase</keyword>
<evidence type="ECO:0000256" key="1">
    <source>
        <dbReference type="ARBA" id="ARBA00010088"/>
    </source>
</evidence>
<accession>D3Q3A2</accession>
<protein>
    <submittedName>
        <fullName evidence="6">TAP domain protein</fullName>
    </submittedName>
</protein>
<evidence type="ECO:0000313" key="6">
    <source>
        <dbReference type="EMBL" id="ADD41943.1"/>
    </source>
</evidence>
<dbReference type="Gene3D" id="3.40.50.1820">
    <property type="entry name" value="alpha/beta hydrolase"/>
    <property type="match status" value="1"/>
</dbReference>
<dbReference type="Pfam" id="PF00561">
    <property type="entry name" value="Abhydrolase_1"/>
    <property type="match status" value="1"/>
</dbReference>
<feature type="domain" description="Peptidase S33 tripeptidyl aminopeptidase-like C-terminal" evidence="5">
    <location>
        <begin position="392"/>
        <end position="483"/>
    </location>
</feature>